<dbReference type="EMBL" id="UINC01041195">
    <property type="protein sequence ID" value="SVB42133.1"/>
    <property type="molecule type" value="Genomic_DNA"/>
</dbReference>
<gene>
    <name evidence="2" type="ORF">METZ01_LOCUS194987</name>
</gene>
<organism evidence="2">
    <name type="scientific">marine metagenome</name>
    <dbReference type="NCBI Taxonomy" id="408172"/>
    <lineage>
        <taxon>unclassified sequences</taxon>
        <taxon>metagenomes</taxon>
        <taxon>ecological metagenomes</taxon>
    </lineage>
</organism>
<feature type="region of interest" description="Disordered" evidence="1">
    <location>
        <begin position="265"/>
        <end position="288"/>
    </location>
</feature>
<dbReference type="Pfam" id="PF13385">
    <property type="entry name" value="Laminin_G_3"/>
    <property type="match status" value="1"/>
</dbReference>
<protein>
    <submittedName>
        <fullName evidence="2">Uncharacterized protein</fullName>
    </submittedName>
</protein>
<evidence type="ECO:0000256" key="1">
    <source>
        <dbReference type="SAM" id="MobiDB-lite"/>
    </source>
</evidence>
<feature type="non-terminal residue" evidence="2">
    <location>
        <position position="1"/>
    </location>
</feature>
<evidence type="ECO:0000313" key="2">
    <source>
        <dbReference type="EMBL" id="SVB42133.1"/>
    </source>
</evidence>
<reference evidence="2" key="1">
    <citation type="submission" date="2018-05" db="EMBL/GenBank/DDBJ databases">
        <authorList>
            <person name="Lanie J.A."/>
            <person name="Ng W.-L."/>
            <person name="Kazmierczak K.M."/>
            <person name="Andrzejewski T.M."/>
            <person name="Davidsen T.M."/>
            <person name="Wayne K.J."/>
            <person name="Tettelin H."/>
            <person name="Glass J.I."/>
            <person name="Rusch D."/>
            <person name="Podicherti R."/>
            <person name="Tsui H.-C.T."/>
            <person name="Winkler M.E."/>
        </authorList>
    </citation>
    <scope>NUCLEOTIDE SEQUENCE</scope>
</reference>
<dbReference type="Gene3D" id="2.60.120.200">
    <property type="match status" value="1"/>
</dbReference>
<feature type="compositionally biased region" description="Polar residues" evidence="1">
    <location>
        <begin position="271"/>
        <end position="288"/>
    </location>
</feature>
<feature type="non-terminal residue" evidence="2">
    <location>
        <position position="585"/>
    </location>
</feature>
<accession>A0A382DWQ9</accession>
<dbReference type="AlphaFoldDB" id="A0A382DWQ9"/>
<proteinExistence type="predicted"/>
<name>A0A382DWQ9_9ZZZZ</name>
<sequence>EEESALTVDGNIEDWSGIKQTEQTEGNVESANIDIVKTGAYTDSIYLSLLTITDEPIFASTEGKTIRIFIDTDNSYETGFSLPGVGADYMVELYGKGQTSLSSVLYSFNDNKDTNDWNGFFALSSVDTRTRGVNTEIQIPLFDLGINGKSEMKLVWQTTDNEKMTDLADNVVSLTGEGFTLSSKIETMISDANSDNTGEGIVIDGYFGDWNNIEKQFDQITSAESEHISLEQYAAIEQNDDYFMYMNVEGNILNGISVPSYSAKSMPDLKTGSSSENEPVGVSNQESTPLPVITGEDTIYVLIDTDNDYTTGYSSLGTGIGAEKMVEIKGVHGIITLRVMKEWTGSNNNDWEWSQGELIDAAAYGGELELEVANGKYWIHIVGWNGEEESSSDFDLYSEDGRYVTSGSTCYFYYRFGGVTDTCGGTAAGDTLTDPDLWDGSAVSNDVSLTASGYIDQGQTFDGTDDFLKGSSSGLDITDDWSFEAWINTDTSNDGAIFFIGNADDSTANTNELSISLKSGDELQMCYSQHSTDECYNSYEVHTSGVNFNTNQWYHIAVVHNDGDGDIAMFVNGVAVVNNDGTNIA</sequence>
<dbReference type="InterPro" id="IPR013320">
    <property type="entry name" value="ConA-like_dom_sf"/>
</dbReference>
<dbReference type="SUPFAM" id="SSF49899">
    <property type="entry name" value="Concanavalin A-like lectins/glucanases"/>
    <property type="match status" value="1"/>
</dbReference>